<feature type="transmembrane region" description="Helical" evidence="8">
    <location>
        <begin position="194"/>
        <end position="214"/>
    </location>
</feature>
<dbReference type="HOGENOM" id="CLU_056175_1_0_9"/>
<keyword evidence="3" id="KW-0813">Transport</keyword>
<name>G9XBS4_9FIRM</name>
<dbReference type="Pfam" id="PF03547">
    <property type="entry name" value="Mem_trans"/>
    <property type="match status" value="1"/>
</dbReference>
<dbReference type="PANTHER" id="PTHR36838">
    <property type="entry name" value="AUXIN EFFLUX CARRIER FAMILY PROTEIN"/>
    <property type="match status" value="1"/>
</dbReference>
<dbReference type="STRING" id="796937.HMPREF9630_00315"/>
<keyword evidence="5 8" id="KW-0812">Transmembrane</keyword>
<dbReference type="Proteomes" id="UP000003379">
    <property type="component" value="Unassembled WGS sequence"/>
</dbReference>
<proteinExistence type="inferred from homology"/>
<feature type="transmembrane region" description="Helical" evidence="8">
    <location>
        <begin position="253"/>
        <end position="274"/>
    </location>
</feature>
<feature type="transmembrane region" description="Helical" evidence="8">
    <location>
        <begin position="286"/>
        <end position="305"/>
    </location>
</feature>
<protein>
    <recommendedName>
        <fullName evidence="11">Transporter, auxin efflux carrier domain protein</fullName>
    </recommendedName>
</protein>
<feature type="transmembrane region" description="Helical" evidence="8">
    <location>
        <begin position="99"/>
        <end position="122"/>
    </location>
</feature>
<comment type="similarity">
    <text evidence="2">Belongs to the auxin efflux carrier (TC 2.A.69) family.</text>
</comment>
<dbReference type="InterPro" id="IPR004776">
    <property type="entry name" value="Mem_transp_PIN-like"/>
</dbReference>
<evidence type="ECO:0000313" key="10">
    <source>
        <dbReference type="Proteomes" id="UP000003379"/>
    </source>
</evidence>
<evidence type="ECO:0000256" key="2">
    <source>
        <dbReference type="ARBA" id="ARBA00010145"/>
    </source>
</evidence>
<sequence length="306" mass="33977">MDINIVINKLIMLLFLTLLGYIGRKKNILNDIYNKGFSVLILNFTLPCMIITSMLSTGAQIGKFQIVQILLLGFCMYGSLTLIAKFVSKAFKADDLEDGVYRFCTVFNNNIFIGFPIIQSMLGDEALFYAAVLSIANTLFMFSVGTYFMSKHKKAEKISIKKILNPGIVTSVICTILYFSGFTLPNMLKDVCEQVGNITVPLSMIVIGVSLADIPVKDVVKDIKIYIFSILRMIIIPVLFFFILSPIISDKMILHVIIITMAMPGATLCVSMATEYDSDIMLASKYVFMSTVLSIATIPLVIKIIA</sequence>
<gene>
    <name evidence="9" type="ORF">HMPREF9628_01441</name>
</gene>
<comment type="caution">
    <text evidence="9">The sequence shown here is derived from an EMBL/GenBank/DDBJ whole genome shotgun (WGS) entry which is preliminary data.</text>
</comment>
<evidence type="ECO:0000256" key="3">
    <source>
        <dbReference type="ARBA" id="ARBA00022448"/>
    </source>
</evidence>
<keyword evidence="7 8" id="KW-0472">Membrane</keyword>
<keyword evidence="6 8" id="KW-1133">Transmembrane helix</keyword>
<dbReference type="GO" id="GO:0005886">
    <property type="term" value="C:plasma membrane"/>
    <property type="evidence" value="ECO:0007669"/>
    <property type="project" value="UniProtKB-SubCell"/>
</dbReference>
<accession>G9XBS4</accession>
<evidence type="ECO:0000256" key="7">
    <source>
        <dbReference type="ARBA" id="ARBA00023136"/>
    </source>
</evidence>
<evidence type="ECO:0000256" key="8">
    <source>
        <dbReference type="SAM" id="Phobius"/>
    </source>
</evidence>
<feature type="transmembrane region" description="Helical" evidence="8">
    <location>
        <begin position="36"/>
        <end position="55"/>
    </location>
</feature>
<evidence type="ECO:0008006" key="11">
    <source>
        <dbReference type="Google" id="ProtNLM"/>
    </source>
</evidence>
<organism evidence="9 10">
    <name type="scientific">Peptoanaerobacter stomatis</name>
    <dbReference type="NCBI Taxonomy" id="796937"/>
    <lineage>
        <taxon>Bacteria</taxon>
        <taxon>Bacillati</taxon>
        <taxon>Bacillota</taxon>
        <taxon>Clostridia</taxon>
        <taxon>Peptostreptococcales</taxon>
        <taxon>Filifactoraceae</taxon>
        <taxon>Peptoanaerobacter</taxon>
    </lineage>
</organism>
<evidence type="ECO:0000256" key="1">
    <source>
        <dbReference type="ARBA" id="ARBA00004651"/>
    </source>
</evidence>
<evidence type="ECO:0000313" key="9">
    <source>
        <dbReference type="EMBL" id="EHL19629.1"/>
    </source>
</evidence>
<evidence type="ECO:0000256" key="4">
    <source>
        <dbReference type="ARBA" id="ARBA00022475"/>
    </source>
</evidence>
<keyword evidence="4" id="KW-1003">Cell membrane</keyword>
<feature type="transmembrane region" description="Helical" evidence="8">
    <location>
        <begin position="162"/>
        <end position="182"/>
    </location>
</feature>
<dbReference type="InterPro" id="IPR038770">
    <property type="entry name" value="Na+/solute_symporter_sf"/>
</dbReference>
<evidence type="ECO:0000256" key="6">
    <source>
        <dbReference type="ARBA" id="ARBA00022989"/>
    </source>
</evidence>
<feature type="transmembrane region" description="Helical" evidence="8">
    <location>
        <begin position="6"/>
        <end position="24"/>
    </location>
</feature>
<dbReference type="Gene3D" id="1.20.1530.20">
    <property type="match status" value="2"/>
</dbReference>
<dbReference type="EMBL" id="AFZG01000017">
    <property type="protein sequence ID" value="EHL19629.1"/>
    <property type="molecule type" value="Genomic_DNA"/>
</dbReference>
<evidence type="ECO:0000256" key="5">
    <source>
        <dbReference type="ARBA" id="ARBA00022692"/>
    </source>
</evidence>
<dbReference type="AlphaFoldDB" id="G9XBS4"/>
<dbReference type="PANTHER" id="PTHR36838:SF1">
    <property type="entry name" value="SLR1864 PROTEIN"/>
    <property type="match status" value="1"/>
</dbReference>
<dbReference type="GO" id="GO:0055085">
    <property type="term" value="P:transmembrane transport"/>
    <property type="evidence" value="ECO:0007669"/>
    <property type="project" value="InterPro"/>
</dbReference>
<feature type="transmembrane region" description="Helical" evidence="8">
    <location>
        <begin position="226"/>
        <end position="247"/>
    </location>
</feature>
<comment type="subcellular location">
    <subcellularLocation>
        <location evidence="1">Cell membrane</location>
        <topology evidence="1">Multi-pass membrane protein</topology>
    </subcellularLocation>
</comment>
<feature type="transmembrane region" description="Helical" evidence="8">
    <location>
        <begin position="128"/>
        <end position="150"/>
    </location>
</feature>
<feature type="transmembrane region" description="Helical" evidence="8">
    <location>
        <begin position="67"/>
        <end position="87"/>
    </location>
</feature>
<reference evidence="9 10" key="1">
    <citation type="submission" date="2011-08" db="EMBL/GenBank/DDBJ databases">
        <title>The Genome Sequence of Eubacteriaceae bacterium CM5.</title>
        <authorList>
            <consortium name="The Broad Institute Genome Sequencing Platform"/>
            <person name="Earl A."/>
            <person name="Ward D."/>
            <person name="Feldgarden M."/>
            <person name="Gevers D."/>
            <person name="Sizova M."/>
            <person name="Hazen A."/>
            <person name="Epstein S."/>
            <person name="Young S.K."/>
            <person name="Zeng Q."/>
            <person name="Gargeya S."/>
            <person name="Fitzgerald M."/>
            <person name="Haas B."/>
            <person name="Abouelleil A."/>
            <person name="Alvarado L."/>
            <person name="Arachchi H.M."/>
            <person name="Berlin A."/>
            <person name="Brown A."/>
            <person name="Chapman S.B."/>
            <person name="Chen Z."/>
            <person name="Dunbar C."/>
            <person name="Freedman E."/>
            <person name="Gearin G."/>
            <person name="Gellesch M."/>
            <person name="Goldberg J."/>
            <person name="Griggs A."/>
            <person name="Gujja S."/>
            <person name="Heiman D."/>
            <person name="Howarth C."/>
            <person name="Larson L."/>
            <person name="Lui A."/>
            <person name="MacDonald P.J.P."/>
            <person name="Montmayeur A."/>
            <person name="Murphy C."/>
            <person name="Neiman D."/>
            <person name="Pearson M."/>
            <person name="Priest M."/>
            <person name="Roberts A."/>
            <person name="Saif S."/>
            <person name="Shea T."/>
            <person name="Shenoy N."/>
            <person name="Sisk P."/>
            <person name="Stolte C."/>
            <person name="Sykes S."/>
            <person name="Wortman J."/>
            <person name="Nusbaum C."/>
            <person name="Birren B."/>
        </authorList>
    </citation>
    <scope>NUCLEOTIDE SEQUENCE [LARGE SCALE GENOMIC DNA]</scope>
    <source>
        <strain evidence="9 10">CM5</strain>
    </source>
</reference>